<evidence type="ECO:0000313" key="5">
    <source>
        <dbReference type="Proteomes" id="UP000253977"/>
    </source>
</evidence>
<evidence type="ECO:0000313" key="4">
    <source>
        <dbReference type="EMBL" id="RDD64984.1"/>
    </source>
</evidence>
<evidence type="ECO:0000256" key="2">
    <source>
        <dbReference type="SAM" id="MobiDB-lite"/>
    </source>
</evidence>
<organism evidence="4 5">
    <name type="scientific">Thalassococcus profundi</name>
    <dbReference type="NCBI Taxonomy" id="2282382"/>
    <lineage>
        <taxon>Bacteria</taxon>
        <taxon>Pseudomonadati</taxon>
        <taxon>Pseudomonadota</taxon>
        <taxon>Alphaproteobacteria</taxon>
        <taxon>Rhodobacterales</taxon>
        <taxon>Roseobacteraceae</taxon>
        <taxon>Thalassococcus</taxon>
    </lineage>
</organism>
<keyword evidence="5" id="KW-1185">Reference proteome</keyword>
<feature type="domain" description="Bacteriophage tail tape measure N-terminal" evidence="3">
    <location>
        <begin position="90"/>
        <end position="266"/>
    </location>
</feature>
<name>A0A369TK04_9RHOB</name>
<dbReference type="Proteomes" id="UP000253977">
    <property type="component" value="Unassembled WGS sequence"/>
</dbReference>
<feature type="coiled-coil region" evidence="1">
    <location>
        <begin position="571"/>
        <end position="598"/>
    </location>
</feature>
<feature type="compositionally biased region" description="Basic and acidic residues" evidence="2">
    <location>
        <begin position="513"/>
        <end position="522"/>
    </location>
</feature>
<feature type="region of interest" description="Disordered" evidence="2">
    <location>
        <begin position="495"/>
        <end position="522"/>
    </location>
</feature>
<accession>A0A369TK04</accession>
<evidence type="ECO:0000259" key="3">
    <source>
        <dbReference type="Pfam" id="PF06791"/>
    </source>
</evidence>
<proteinExistence type="predicted"/>
<dbReference type="EMBL" id="QPMK01000016">
    <property type="protein sequence ID" value="RDD64984.1"/>
    <property type="molecule type" value="Genomic_DNA"/>
</dbReference>
<dbReference type="AlphaFoldDB" id="A0A369TK04"/>
<protein>
    <recommendedName>
        <fullName evidence="3">Bacteriophage tail tape measure N-terminal domain-containing protein</fullName>
    </recommendedName>
</protein>
<keyword evidence="1" id="KW-0175">Coiled coil</keyword>
<evidence type="ECO:0000256" key="1">
    <source>
        <dbReference type="SAM" id="Coils"/>
    </source>
</evidence>
<reference evidence="4 5" key="1">
    <citation type="submission" date="2018-07" db="EMBL/GenBank/DDBJ databases">
        <title>Thalassococcus profundi sp. nov., a marine bacterium isolated from deep seawater of Okinawa Trough.</title>
        <authorList>
            <person name="Yu M."/>
        </authorList>
    </citation>
    <scope>NUCLEOTIDE SEQUENCE [LARGE SCALE GENOMIC DNA]</scope>
    <source>
        <strain evidence="4 5">WRAS1</strain>
    </source>
</reference>
<feature type="coiled-coil region" evidence="1">
    <location>
        <begin position="301"/>
        <end position="328"/>
    </location>
</feature>
<gene>
    <name evidence="4" type="ORF">DU478_17435</name>
</gene>
<dbReference type="Pfam" id="PF06791">
    <property type="entry name" value="TMP_2"/>
    <property type="match status" value="1"/>
</dbReference>
<sequence>MTFRYAVSLVADGKQAKAEMQSVAREARDVTKAFDAISSKGRGAATALDAMGDEALQTAGGLDAVAAAGDRAAQGARGVTESHIVAAGSVGNLTAQFNDIGVMLAAGQNPLQLAIQQGTQIGQVFQQSGATGRDAFKMLLSGATAMLSPINLITIGSIAAGAAMYQWLSSSGEEAESLEDILERLGGRVDDFRDRATRSASDIREEFGNISPEIARMIQDLQDIGREGIEADAKNAAEALVQNIGQSALAFARELSRAGNDGASDAIRSSLSDLFSAEEISGQIAGIEKLLATVDASARAAGGLKEEYRAFRNEVVQTEEDLRAAEQSLISSGLYAAEVGANLVQSAREYLNTRLEQWSAAQDILAGLREENEIQRLSLQHGAESVEVAEARATAARRAFEAEIEALGVTGDLADEMRRAFEHKQALSLLDITSGISSAASEAERLANWLGIAVSRALAISTTTPAMADEDAVMGQQVIPDASVRARQRQAVANFDRITTPRGSSGSRGGGGGERDKAAKELERQREAVERLIESEQRQLDILRETDPVQKEMLRNRETLAAATEAERAQIEEIIATRQREEQAIARTQERAEFFQQTSYDALRGLIRGGDEAASAIDRMAAALEDAALQALLLGEGPLAGLLGGGSGGGLIGVIGSALGLESVPQNADGGMQYARGDSRSDGGLSWISSGEFIVNARATSQNRALLEAINSGSLSIGSSLPAFAAGGAFGGGAAMPADGGRPVIQLIDQTGRGVNVTAEEDTLPSGQRRTRFVLADAVGDALTMPGGRARRALGSAYGLKTTGPKR</sequence>
<comment type="caution">
    <text evidence="4">The sequence shown here is derived from an EMBL/GenBank/DDBJ whole genome shotgun (WGS) entry which is preliminary data.</text>
</comment>
<dbReference type="InterPro" id="IPR009628">
    <property type="entry name" value="Phage_tape_measure_N"/>
</dbReference>